<evidence type="ECO:0000313" key="3">
    <source>
        <dbReference type="Proteomes" id="UP000244168"/>
    </source>
</evidence>
<organism evidence="2 3">
    <name type="scientific">Mucilaginibacter yixingensis</name>
    <dbReference type="NCBI Taxonomy" id="1295612"/>
    <lineage>
        <taxon>Bacteria</taxon>
        <taxon>Pseudomonadati</taxon>
        <taxon>Bacteroidota</taxon>
        <taxon>Sphingobacteriia</taxon>
        <taxon>Sphingobacteriales</taxon>
        <taxon>Sphingobacteriaceae</taxon>
        <taxon>Mucilaginibacter</taxon>
    </lineage>
</organism>
<evidence type="ECO:0000256" key="1">
    <source>
        <dbReference type="SAM" id="SignalP"/>
    </source>
</evidence>
<gene>
    <name evidence="2" type="ORF">C8P68_10497</name>
</gene>
<keyword evidence="1" id="KW-0732">Signal</keyword>
<keyword evidence="3" id="KW-1185">Reference proteome</keyword>
<proteinExistence type="predicted"/>
<protein>
    <submittedName>
        <fullName evidence="2">Uncharacterized protein</fullName>
    </submittedName>
</protein>
<sequence>MKKYLTALVLLLCVVIYACHKEKANESSPDSKSGDGITFNLRDAKNFLKQTTDLKANAITQPGDSGNVGSKGTILWKKARIYKRSNNLEVVEVPIAFNKKQVPLFNERRDSVKTPPDITSVEAAFTRLLIYQDVNSKVINKELVTYIPDKETVTKLNGDISNNWIDKLQSQFSGYLYYQAWNHQPLHLVRVKNGIKTANYRLSSNGGSGGPQLSVQSTLKTNEIECDLYSTPTYTFDCVVNTETGEFRCTQTSSGSIDYLYCYDNSNPLDPNPNPPPTDPGNGGGYVPSITDNDVNLSFWQTNSLPEINPSKFASCFNDNKQASSYTMTLYVKQPIPGDKSSWVSIAPYSSYMQAALGQGIIWMTPNSGWFNSGHTFVGFTKNNTDGTNVTQVIGFWPSPQSPTVVSRGSSQDDSNFPYTVSYTITVTQSQFNAGLNAVIYDGYNPSLPNLSNVNFVLLNVPSSGYTEYNDTDAALHWFAAAGTTISSPSHDNFTHTAGELGETIRAMSGAVTTAGYAPQGKGACN</sequence>
<name>A0A2T5J958_9SPHI</name>
<accession>A0A2T5J958</accession>
<feature type="chain" id="PRO_5015666655" evidence="1">
    <location>
        <begin position="21"/>
        <end position="526"/>
    </location>
</feature>
<dbReference type="EMBL" id="QAOQ01000004">
    <property type="protein sequence ID" value="PTQ96612.1"/>
    <property type="molecule type" value="Genomic_DNA"/>
</dbReference>
<dbReference type="PROSITE" id="PS51257">
    <property type="entry name" value="PROKAR_LIPOPROTEIN"/>
    <property type="match status" value="1"/>
</dbReference>
<reference evidence="2 3" key="1">
    <citation type="submission" date="2018-04" db="EMBL/GenBank/DDBJ databases">
        <title>Genomic Encyclopedia of Archaeal and Bacterial Type Strains, Phase II (KMG-II): from individual species to whole genera.</title>
        <authorList>
            <person name="Goeker M."/>
        </authorList>
    </citation>
    <scope>NUCLEOTIDE SEQUENCE [LARGE SCALE GENOMIC DNA]</scope>
    <source>
        <strain evidence="2 3">DSM 26809</strain>
    </source>
</reference>
<dbReference type="RefSeq" id="WP_107828575.1">
    <property type="nucleotide sequence ID" value="NZ_CP160205.1"/>
</dbReference>
<comment type="caution">
    <text evidence="2">The sequence shown here is derived from an EMBL/GenBank/DDBJ whole genome shotgun (WGS) entry which is preliminary data.</text>
</comment>
<dbReference type="OrthoDB" id="949994at2"/>
<feature type="signal peptide" evidence="1">
    <location>
        <begin position="1"/>
        <end position="20"/>
    </location>
</feature>
<dbReference type="Proteomes" id="UP000244168">
    <property type="component" value="Unassembled WGS sequence"/>
</dbReference>
<evidence type="ECO:0000313" key="2">
    <source>
        <dbReference type="EMBL" id="PTQ96612.1"/>
    </source>
</evidence>
<dbReference type="AlphaFoldDB" id="A0A2T5J958"/>